<comment type="similarity">
    <text evidence="2">Belongs to the fatty acid desaturase type 1 family. AlkB subfamily.</text>
</comment>
<evidence type="ECO:0000256" key="10">
    <source>
        <dbReference type="ARBA" id="ARBA00023033"/>
    </source>
</evidence>
<evidence type="ECO:0000256" key="3">
    <source>
        <dbReference type="ARBA" id="ARBA00022475"/>
    </source>
</evidence>
<feature type="domain" description="Fatty acid desaturase" evidence="13">
    <location>
        <begin position="94"/>
        <end position="302"/>
    </location>
</feature>
<evidence type="ECO:0000256" key="9">
    <source>
        <dbReference type="ARBA" id="ARBA00023004"/>
    </source>
</evidence>
<dbReference type="InterPro" id="IPR005804">
    <property type="entry name" value="FA_desaturase_dom"/>
</dbReference>
<dbReference type="GO" id="GO:0046872">
    <property type="term" value="F:metal ion binding"/>
    <property type="evidence" value="ECO:0007669"/>
    <property type="project" value="UniProtKB-KW"/>
</dbReference>
<evidence type="ECO:0000256" key="2">
    <source>
        <dbReference type="ARBA" id="ARBA00010823"/>
    </source>
</evidence>
<evidence type="ECO:0000256" key="5">
    <source>
        <dbReference type="ARBA" id="ARBA00022692"/>
    </source>
</evidence>
<evidence type="ECO:0000313" key="15">
    <source>
        <dbReference type="Proteomes" id="UP000515728"/>
    </source>
</evidence>
<gene>
    <name evidence="14" type="ORF">H6H00_18580</name>
</gene>
<keyword evidence="10" id="KW-0503">Monooxygenase</keyword>
<feature type="transmembrane region" description="Helical" evidence="12">
    <location>
        <begin position="57"/>
        <end position="77"/>
    </location>
</feature>
<evidence type="ECO:0000313" key="14">
    <source>
        <dbReference type="EMBL" id="QNG50253.1"/>
    </source>
</evidence>
<dbReference type="GO" id="GO:0006629">
    <property type="term" value="P:lipid metabolic process"/>
    <property type="evidence" value="ECO:0007669"/>
    <property type="project" value="InterPro"/>
</dbReference>
<dbReference type="GO" id="GO:0004497">
    <property type="term" value="F:monooxygenase activity"/>
    <property type="evidence" value="ECO:0007669"/>
    <property type="project" value="UniProtKB-KW"/>
</dbReference>
<dbReference type="InterPro" id="IPR033885">
    <property type="entry name" value="AlkB/XylM"/>
</dbReference>
<dbReference type="KEGG" id="ppel:H6H00_18580"/>
<keyword evidence="3" id="KW-1003">Cell membrane</keyword>
<feature type="transmembrane region" description="Helical" evidence="12">
    <location>
        <begin position="97"/>
        <end position="115"/>
    </location>
</feature>
<dbReference type="GO" id="GO:0005886">
    <property type="term" value="C:plasma membrane"/>
    <property type="evidence" value="ECO:0007669"/>
    <property type="project" value="UniProtKB-SubCell"/>
</dbReference>
<dbReference type="EMBL" id="CP060131">
    <property type="protein sequence ID" value="QNG50253.1"/>
    <property type="molecule type" value="Genomic_DNA"/>
</dbReference>
<feature type="transmembrane region" description="Helical" evidence="12">
    <location>
        <begin position="28"/>
        <end position="45"/>
    </location>
</feature>
<proteinExistence type="inferred from homology"/>
<dbReference type="PANTHER" id="PTHR38674:SF1">
    <property type="entry name" value="ALKANE 1-MONOOXYGENASE 1"/>
    <property type="match status" value="1"/>
</dbReference>
<keyword evidence="11 12" id="KW-0472">Membrane</keyword>
<organism evidence="14 15">
    <name type="scientific">Pseudonocardia petroleophila</name>
    <dbReference type="NCBI Taxonomy" id="37331"/>
    <lineage>
        <taxon>Bacteria</taxon>
        <taxon>Bacillati</taxon>
        <taxon>Actinomycetota</taxon>
        <taxon>Actinomycetes</taxon>
        <taxon>Pseudonocardiales</taxon>
        <taxon>Pseudonocardiaceae</taxon>
        <taxon>Pseudonocardia</taxon>
    </lineage>
</organism>
<reference evidence="14 15" key="1">
    <citation type="submission" date="2020-08" db="EMBL/GenBank/DDBJ databases">
        <authorList>
            <person name="Mo P."/>
        </authorList>
    </citation>
    <scope>NUCLEOTIDE SEQUENCE [LARGE SCALE GENOMIC DNA]</scope>
    <source>
        <strain evidence="14 15">CGMCC 4.1532</strain>
    </source>
</reference>
<dbReference type="RefSeq" id="WP_185717015.1">
    <property type="nucleotide sequence ID" value="NZ_BAAAWI010000001.1"/>
</dbReference>
<dbReference type="Pfam" id="PF00487">
    <property type="entry name" value="FA_desaturase"/>
    <property type="match status" value="1"/>
</dbReference>
<dbReference type="PANTHER" id="PTHR38674">
    <property type="entry name" value="ALKANE 1-MONOOXYGENASE 1"/>
    <property type="match status" value="1"/>
</dbReference>
<keyword evidence="7 12" id="KW-1133">Transmembrane helix</keyword>
<dbReference type="Proteomes" id="UP000515728">
    <property type="component" value="Chromosome"/>
</dbReference>
<name>A0A7G7MBU2_9PSEU</name>
<keyword evidence="6" id="KW-0479">Metal-binding</keyword>
<keyword evidence="5 12" id="KW-0812">Transmembrane</keyword>
<dbReference type="CDD" id="cd03512">
    <property type="entry name" value="Alkane-hydroxylase"/>
    <property type="match status" value="1"/>
</dbReference>
<keyword evidence="9" id="KW-0408">Iron</keyword>
<evidence type="ECO:0000256" key="8">
    <source>
        <dbReference type="ARBA" id="ARBA00023002"/>
    </source>
</evidence>
<evidence type="ECO:0000256" key="4">
    <source>
        <dbReference type="ARBA" id="ARBA00022519"/>
    </source>
</evidence>
<comment type="subcellular location">
    <subcellularLocation>
        <location evidence="1">Cell inner membrane</location>
        <topology evidence="1">Multi-pass membrane protein</topology>
    </subcellularLocation>
</comment>
<accession>A0A7G7MBU2</accession>
<evidence type="ECO:0000256" key="1">
    <source>
        <dbReference type="ARBA" id="ARBA00004429"/>
    </source>
</evidence>
<evidence type="ECO:0000256" key="7">
    <source>
        <dbReference type="ARBA" id="ARBA00022989"/>
    </source>
</evidence>
<keyword evidence="8" id="KW-0560">Oxidoreductase</keyword>
<evidence type="ECO:0000256" key="11">
    <source>
        <dbReference type="ARBA" id="ARBA00023136"/>
    </source>
</evidence>
<protein>
    <submittedName>
        <fullName evidence="14">Alkane 1-monooxygenase</fullName>
    </submittedName>
</protein>
<evidence type="ECO:0000259" key="13">
    <source>
        <dbReference type="Pfam" id="PF00487"/>
    </source>
</evidence>
<feature type="transmembrane region" description="Helical" evidence="12">
    <location>
        <begin position="206"/>
        <end position="239"/>
    </location>
</feature>
<keyword evidence="15" id="KW-1185">Reference proteome</keyword>
<keyword evidence="4" id="KW-0997">Cell inner membrane</keyword>
<evidence type="ECO:0000256" key="12">
    <source>
        <dbReference type="SAM" id="Phobius"/>
    </source>
</evidence>
<sequence>MGAFRYYIVTAVVGAAIAGLWLGGSWAWLGIATFPVLMALDILLPADHGVRRLSRPVLAEIPLYLHLPLLVGLWALFIGRLTEWTSGTPGAMSGWQVVGMALSVGWIGAVPNLPISHELMHRRHWFPVAVSKIYNTVYLDPNRDVGHKLTHHLDLCTPIDSDTPRRGQTIYAFVWQASYGAWKDGVVTSVRSLRKRDMTIFHPRNAVYVEILLLTALCATVLYFAGWAGLLVAVATMVFSKLLVEGFNYLQHYGMVRVPGSPIKLHHAWNHLGTIIRPLGVEITNHIEHHFDSKHRFYELEPRTDGAQMPSAFLCFVCALVPPVWTSYIAKPRLQDWDTRFASPDEQRMAMVENRRIGWPEWVGAGVGDKADPEPSGMA</sequence>
<dbReference type="AlphaFoldDB" id="A0A7G7MBU2"/>
<evidence type="ECO:0000256" key="6">
    <source>
        <dbReference type="ARBA" id="ARBA00022723"/>
    </source>
</evidence>
<feature type="transmembrane region" description="Helical" evidence="12">
    <location>
        <begin position="5"/>
        <end position="22"/>
    </location>
</feature>